<sequence>MEIMHFLLSLSIAIAATTQNTKKGIIRGFAQPILCQSNEMSPTTERPTLACFITIISSLYVPTEGLGAYPKFKDGTNARRLELKITDPNGRSYTNKKYHYREEPSVVLKCQLSNNQTMFEMFWMLDGVKTRVSTASTASDELMVVLGGREPRVQCEAREVPAGDGTTNLTASVTFVKDTQTTTTSAPKEPDTEDKGVASSVAAALAQRAVLYAGGAAALLVLAVAFLLATYFCKQSSDKRLLEFELDTGESEAAVYASPRDDVRGHPAPPAVYTEPFRETGANLMYSTPIPKCERTALKTEMGRDENGSYYEYVRQVKQVKPRSCNARYVNGLNSNS</sequence>
<name>A0A194PU00_PAPXU</name>
<keyword evidence="1" id="KW-1133">Transmembrane helix</keyword>
<dbReference type="AlphaFoldDB" id="A0A194PU00"/>
<evidence type="ECO:0000256" key="2">
    <source>
        <dbReference type="SAM" id="SignalP"/>
    </source>
</evidence>
<dbReference type="Proteomes" id="UP000053268">
    <property type="component" value="Unassembled WGS sequence"/>
</dbReference>
<evidence type="ECO:0000256" key="1">
    <source>
        <dbReference type="SAM" id="Phobius"/>
    </source>
</evidence>
<evidence type="ECO:0000259" key="3">
    <source>
        <dbReference type="PROSITE" id="PS50835"/>
    </source>
</evidence>
<keyword evidence="1" id="KW-0472">Membrane</keyword>
<dbReference type="EMBL" id="KQ459593">
    <property type="protein sequence ID" value="KPI96234.1"/>
    <property type="molecule type" value="Genomic_DNA"/>
</dbReference>
<proteinExistence type="predicted"/>
<keyword evidence="1" id="KW-0812">Transmembrane</keyword>
<evidence type="ECO:0000313" key="5">
    <source>
        <dbReference type="Proteomes" id="UP000053268"/>
    </source>
</evidence>
<dbReference type="InterPro" id="IPR007110">
    <property type="entry name" value="Ig-like_dom"/>
</dbReference>
<feature type="signal peptide" evidence="2">
    <location>
        <begin position="1"/>
        <end position="18"/>
    </location>
</feature>
<keyword evidence="2" id="KW-0732">Signal</keyword>
<feature type="domain" description="Ig-like" evidence="3">
    <location>
        <begin position="88"/>
        <end position="174"/>
    </location>
</feature>
<protein>
    <recommendedName>
        <fullName evidence="3">Ig-like domain-containing protein</fullName>
    </recommendedName>
</protein>
<feature type="transmembrane region" description="Helical" evidence="1">
    <location>
        <begin position="209"/>
        <end position="232"/>
    </location>
</feature>
<accession>A0A194PU00</accession>
<evidence type="ECO:0000313" key="4">
    <source>
        <dbReference type="EMBL" id="KPI96234.1"/>
    </source>
</evidence>
<keyword evidence="5" id="KW-1185">Reference proteome</keyword>
<dbReference type="PROSITE" id="PS50835">
    <property type="entry name" value="IG_LIKE"/>
    <property type="match status" value="1"/>
</dbReference>
<organism evidence="4 5">
    <name type="scientific">Papilio xuthus</name>
    <name type="common">Asian swallowtail butterfly</name>
    <dbReference type="NCBI Taxonomy" id="66420"/>
    <lineage>
        <taxon>Eukaryota</taxon>
        <taxon>Metazoa</taxon>
        <taxon>Ecdysozoa</taxon>
        <taxon>Arthropoda</taxon>
        <taxon>Hexapoda</taxon>
        <taxon>Insecta</taxon>
        <taxon>Pterygota</taxon>
        <taxon>Neoptera</taxon>
        <taxon>Endopterygota</taxon>
        <taxon>Lepidoptera</taxon>
        <taxon>Glossata</taxon>
        <taxon>Ditrysia</taxon>
        <taxon>Papilionoidea</taxon>
        <taxon>Papilionidae</taxon>
        <taxon>Papilioninae</taxon>
        <taxon>Papilio</taxon>
    </lineage>
</organism>
<reference evidence="4 5" key="1">
    <citation type="journal article" date="2015" name="Nat. Commun.">
        <title>Outbred genome sequencing and CRISPR/Cas9 gene editing in butterflies.</title>
        <authorList>
            <person name="Li X."/>
            <person name="Fan D."/>
            <person name="Zhang W."/>
            <person name="Liu G."/>
            <person name="Zhang L."/>
            <person name="Zhao L."/>
            <person name="Fang X."/>
            <person name="Chen L."/>
            <person name="Dong Y."/>
            <person name="Chen Y."/>
            <person name="Ding Y."/>
            <person name="Zhao R."/>
            <person name="Feng M."/>
            <person name="Zhu Y."/>
            <person name="Feng Y."/>
            <person name="Jiang X."/>
            <person name="Zhu D."/>
            <person name="Xiang H."/>
            <person name="Feng X."/>
            <person name="Li S."/>
            <person name="Wang J."/>
            <person name="Zhang G."/>
            <person name="Kronforst M.R."/>
            <person name="Wang W."/>
        </authorList>
    </citation>
    <scope>NUCLEOTIDE SEQUENCE [LARGE SCALE GENOMIC DNA]</scope>
    <source>
        <strain evidence="4">Ya'a_city_454_Px</strain>
        <tissue evidence="4">Whole body</tissue>
    </source>
</reference>
<feature type="chain" id="PRO_5008263635" description="Ig-like domain-containing protein" evidence="2">
    <location>
        <begin position="19"/>
        <end position="337"/>
    </location>
</feature>
<gene>
    <name evidence="4" type="ORF">RR46_12264</name>
</gene>